<evidence type="ECO:0000256" key="1">
    <source>
        <dbReference type="ARBA" id="ARBA00004141"/>
    </source>
</evidence>
<evidence type="ECO:0000256" key="11">
    <source>
        <dbReference type="SAM" id="MobiDB-lite"/>
    </source>
</evidence>
<proteinExistence type="inferred from homology"/>
<feature type="region of interest" description="Disordered" evidence="11">
    <location>
        <begin position="602"/>
        <end position="634"/>
    </location>
</feature>
<dbReference type="Pfam" id="PF01529">
    <property type="entry name" value="DHHC"/>
    <property type="match status" value="1"/>
</dbReference>
<keyword evidence="6" id="KW-0564">Palmitate</keyword>
<feature type="transmembrane region" description="Helical" evidence="10">
    <location>
        <begin position="132"/>
        <end position="150"/>
    </location>
</feature>
<organism evidence="13 14">
    <name type="scientific">Tilletia horrida</name>
    <dbReference type="NCBI Taxonomy" id="155126"/>
    <lineage>
        <taxon>Eukaryota</taxon>
        <taxon>Fungi</taxon>
        <taxon>Dikarya</taxon>
        <taxon>Basidiomycota</taxon>
        <taxon>Ustilaginomycotina</taxon>
        <taxon>Exobasidiomycetes</taxon>
        <taxon>Tilletiales</taxon>
        <taxon>Tilletiaceae</taxon>
        <taxon>Tilletia</taxon>
    </lineage>
</organism>
<evidence type="ECO:0000256" key="6">
    <source>
        <dbReference type="ARBA" id="ARBA00023139"/>
    </source>
</evidence>
<dbReference type="InterPro" id="IPR001594">
    <property type="entry name" value="Palmitoyltrfase_DHHC"/>
</dbReference>
<keyword evidence="4 10" id="KW-1133">Transmembrane helix</keyword>
<evidence type="ECO:0000256" key="8">
    <source>
        <dbReference type="ARBA" id="ARBA00023315"/>
    </source>
</evidence>
<evidence type="ECO:0000256" key="3">
    <source>
        <dbReference type="ARBA" id="ARBA00022692"/>
    </source>
</evidence>
<dbReference type="GO" id="GO:0016020">
    <property type="term" value="C:membrane"/>
    <property type="evidence" value="ECO:0007669"/>
    <property type="project" value="UniProtKB-SubCell"/>
</dbReference>
<gene>
    <name evidence="13" type="ORF">OC842_005111</name>
</gene>
<evidence type="ECO:0000256" key="2">
    <source>
        <dbReference type="ARBA" id="ARBA00022679"/>
    </source>
</evidence>
<evidence type="ECO:0000256" key="9">
    <source>
        <dbReference type="ARBA" id="ARBA00048048"/>
    </source>
</evidence>
<feature type="compositionally biased region" description="Basic residues" evidence="11">
    <location>
        <begin position="602"/>
        <end position="616"/>
    </location>
</feature>
<comment type="catalytic activity">
    <reaction evidence="9 10">
        <text>L-cysteinyl-[protein] + hexadecanoyl-CoA = S-hexadecanoyl-L-cysteinyl-[protein] + CoA</text>
        <dbReference type="Rhea" id="RHEA:36683"/>
        <dbReference type="Rhea" id="RHEA-COMP:10131"/>
        <dbReference type="Rhea" id="RHEA-COMP:11032"/>
        <dbReference type="ChEBI" id="CHEBI:29950"/>
        <dbReference type="ChEBI" id="CHEBI:57287"/>
        <dbReference type="ChEBI" id="CHEBI:57379"/>
        <dbReference type="ChEBI" id="CHEBI:74151"/>
        <dbReference type="EC" id="2.3.1.225"/>
    </reaction>
</comment>
<feature type="transmembrane region" description="Helical" evidence="10">
    <location>
        <begin position="520"/>
        <end position="546"/>
    </location>
</feature>
<protein>
    <recommendedName>
        <fullName evidence="10">Palmitoyltransferase</fullName>
        <ecNumber evidence="10">2.3.1.225</ecNumber>
    </recommendedName>
</protein>
<feature type="region of interest" description="Disordered" evidence="11">
    <location>
        <begin position="798"/>
        <end position="820"/>
    </location>
</feature>
<evidence type="ECO:0000256" key="10">
    <source>
        <dbReference type="RuleBase" id="RU079119"/>
    </source>
</evidence>
<feature type="compositionally biased region" description="Pro residues" evidence="11">
    <location>
        <begin position="387"/>
        <end position="410"/>
    </location>
</feature>
<dbReference type="EMBL" id="JAPDMQ010000344">
    <property type="protein sequence ID" value="KAK0526688.1"/>
    <property type="molecule type" value="Genomic_DNA"/>
</dbReference>
<name>A0AAN6JJD2_9BASI</name>
<feature type="transmembrane region" description="Helical" evidence="10">
    <location>
        <begin position="475"/>
        <end position="499"/>
    </location>
</feature>
<comment type="caution">
    <text evidence="13">The sequence shown here is derived from an EMBL/GenBank/DDBJ whole genome shotgun (WGS) entry which is preliminary data.</text>
</comment>
<dbReference type="GO" id="GO:0019706">
    <property type="term" value="F:protein-cysteine S-palmitoyltransferase activity"/>
    <property type="evidence" value="ECO:0007669"/>
    <property type="project" value="UniProtKB-EC"/>
</dbReference>
<dbReference type="EC" id="2.3.1.225" evidence="10"/>
<evidence type="ECO:0000313" key="13">
    <source>
        <dbReference type="EMBL" id="KAK0526688.1"/>
    </source>
</evidence>
<dbReference type="Proteomes" id="UP001176521">
    <property type="component" value="Unassembled WGS sequence"/>
</dbReference>
<accession>A0AAN6JJD2</accession>
<feature type="region of interest" description="Disordered" evidence="11">
    <location>
        <begin position="1"/>
        <end position="51"/>
    </location>
</feature>
<keyword evidence="7" id="KW-0449">Lipoprotein</keyword>
<keyword evidence="2 10" id="KW-0808">Transferase</keyword>
<keyword evidence="3 10" id="KW-0812">Transmembrane</keyword>
<keyword evidence="5 10" id="KW-0472">Membrane</keyword>
<evidence type="ECO:0000256" key="4">
    <source>
        <dbReference type="ARBA" id="ARBA00022989"/>
    </source>
</evidence>
<keyword evidence="8 10" id="KW-0012">Acyltransferase</keyword>
<dbReference type="PROSITE" id="PS50216">
    <property type="entry name" value="DHHC"/>
    <property type="match status" value="1"/>
</dbReference>
<dbReference type="AlphaFoldDB" id="A0AAN6JJD2"/>
<feature type="compositionally biased region" description="Basic and acidic residues" evidence="11">
    <location>
        <begin position="230"/>
        <end position="239"/>
    </location>
</feature>
<evidence type="ECO:0000256" key="7">
    <source>
        <dbReference type="ARBA" id="ARBA00023288"/>
    </source>
</evidence>
<dbReference type="PANTHER" id="PTHR12246">
    <property type="entry name" value="PALMITOYLTRANSFERASE ZDHHC16"/>
    <property type="match status" value="1"/>
</dbReference>
<sequence>MSTNAGPVDIEAAPAAVGGPPPPTQPAPVEDTDTSTRKAKKKPKPEPPECVKALQRCAARLDEWERNQAAIARQREYQTSPPDKPEPLLHRFITVPIVAIILSWVGIVYLWRIVYPALAGHANALATRGEGIGLCAGFCVLYLMTLWSWITAVVKQPGYAKDFVPQSDPPPTIVQTTQPYPRPSFQEPILYNGPVSPRPDAEVIPGQKEGEADPPGILAAALPIASAATDVRKESDDHGMFGTSARSGAGTDITAVSRSGQLGKSFDGPALDKDEPYGEQEPASPTRSNRTRSASIASSLTGLPPSPRPHTDAPLPDEVGNPAGDAAVVPLPPADRRASDESDAMPGGLPAHAREYDWEGTHSAVPGPSASGAANSNSAAHAQYTTFPPPPPSHFAAQPPPPTGPPPFLPIPQRYPKVTPLLGELNEVPSRYCHWCKIVKPPRAHHCKKCGACVLKMDHHCPWVGGCVGALNYRFFLIFVMWVSALEVFVLVSNAVLFHRGVKRTGLPDLAPQRRWSIDGFMISLFPICAIFGIFTLTLLSVHIYLLVFNLSTIEQLAYASHTNGEDAVLDGWMRQTVEKRRTALEQFDRAGGWSMLVRNQRAQKGKNGSGRRTKKTLPPPATSSEATAVQHEEVEEQTQIARLRKRAEEMLLVSTDYASCGLFLPHKAFLRQHFLDGGPWGEERTEGNAWWIGGSAEHGAAWDRLRQLHEERDTAEVRAATATGELCSKEGRPAKGGAGHKREAEIRRLERHIRGRPAPLGLRLGAAGQNAKQVFGTRPWEWFLPIGQPAHDGLSFPLNPRFAPDGSRRTREQWPAALR</sequence>
<comment type="similarity">
    <text evidence="10">Belongs to the DHHC palmitoyltransferase family.</text>
</comment>
<dbReference type="InterPro" id="IPR039859">
    <property type="entry name" value="PFA4/ZDH16/20/ERF2-like"/>
</dbReference>
<comment type="domain">
    <text evidence="10">The DHHC domain is required for palmitoyltransferase activity.</text>
</comment>
<feature type="region of interest" description="Disordered" evidence="11">
    <location>
        <begin position="229"/>
        <end position="410"/>
    </location>
</feature>
<feature type="domain" description="Palmitoyltransferase DHHC" evidence="12">
    <location>
        <begin position="429"/>
        <end position="557"/>
    </location>
</feature>
<evidence type="ECO:0000259" key="12">
    <source>
        <dbReference type="Pfam" id="PF01529"/>
    </source>
</evidence>
<feature type="transmembrane region" description="Helical" evidence="10">
    <location>
        <begin position="88"/>
        <end position="111"/>
    </location>
</feature>
<evidence type="ECO:0000313" key="14">
    <source>
        <dbReference type="Proteomes" id="UP001176521"/>
    </source>
</evidence>
<comment type="subcellular location">
    <subcellularLocation>
        <location evidence="1">Membrane</location>
        <topology evidence="1">Multi-pass membrane protein</topology>
    </subcellularLocation>
</comment>
<evidence type="ECO:0000256" key="5">
    <source>
        <dbReference type="ARBA" id="ARBA00023136"/>
    </source>
</evidence>
<feature type="compositionally biased region" description="Low complexity" evidence="11">
    <location>
        <begin position="362"/>
        <end position="382"/>
    </location>
</feature>
<feature type="compositionally biased region" description="Polar residues" evidence="11">
    <location>
        <begin position="283"/>
        <end position="301"/>
    </location>
</feature>
<keyword evidence="14" id="KW-1185">Reference proteome</keyword>
<reference evidence="13" key="1">
    <citation type="journal article" date="2023" name="PhytoFront">
        <title>Draft Genome Resources of Seven Strains of Tilletia horrida, Causal Agent of Kernel Smut of Rice.</title>
        <authorList>
            <person name="Khanal S."/>
            <person name="Antony Babu S."/>
            <person name="Zhou X.G."/>
        </authorList>
    </citation>
    <scope>NUCLEOTIDE SEQUENCE</scope>
    <source>
        <strain evidence="13">TX3</strain>
    </source>
</reference>